<comment type="caution">
    <text evidence="6">The sequence shown here is derived from an EMBL/GenBank/DDBJ whole genome shotgun (WGS) entry which is preliminary data.</text>
</comment>
<dbReference type="PANTHER" id="PTHR30537:SF5">
    <property type="entry name" value="HTH-TYPE TRANSCRIPTIONAL ACTIVATOR TTDR-RELATED"/>
    <property type="match status" value="1"/>
</dbReference>
<accession>A0A0V7ZN20</accession>
<sequence length="302" mass="34259">MDQFAAMQAFMKVVDTGSFSEASRRLGVAVSSVTRQVNALEAMLHTQLLNRSTRSITLTPQGRKYYDKVVQILQDVEAANLSVAEDSEVPRGLLRVSLPVAFGRLYIAPLIRDFLVKYPEMQLDLTLSDALANPVEQELDLVIRFGNLHRSGANWIVRKFASYTRCVCGSPAYFQQHRKPEHPDDLTHHNCLCFSYSAGYEIWRFKREKEVCEVKVKGSLIANNSEVLLKACLDGLGLILMPTWLVGEDIRAGRLCVVLPDFQFHPHTDMDTGVYALYLPNRRHALRVQTFVDFLTQQLRVN</sequence>
<dbReference type="Pfam" id="PF03466">
    <property type="entry name" value="LysR_substrate"/>
    <property type="match status" value="1"/>
</dbReference>
<dbReference type="PROSITE" id="PS50931">
    <property type="entry name" value="HTH_LYSR"/>
    <property type="match status" value="1"/>
</dbReference>
<gene>
    <name evidence="6" type="ORF">BC008_23375</name>
</gene>
<keyword evidence="4" id="KW-0804">Transcription</keyword>
<dbReference type="GO" id="GO:0003677">
    <property type="term" value="F:DNA binding"/>
    <property type="evidence" value="ECO:0007669"/>
    <property type="project" value="UniProtKB-KW"/>
</dbReference>
<evidence type="ECO:0000256" key="4">
    <source>
        <dbReference type="ARBA" id="ARBA00023163"/>
    </source>
</evidence>
<reference evidence="6 7" key="1">
    <citation type="journal article" date="2015" name="Genome Announc.">
        <title>Draft Genome of the Euendolithic (true boring) Cyanobacterium Mastigocoleus testarum strain BC008.</title>
        <authorList>
            <person name="Guida B.S."/>
            <person name="Garcia-Pichel F."/>
        </authorList>
    </citation>
    <scope>NUCLEOTIDE SEQUENCE [LARGE SCALE GENOMIC DNA]</scope>
    <source>
        <strain evidence="6 7">BC008</strain>
    </source>
</reference>
<evidence type="ECO:0000256" key="2">
    <source>
        <dbReference type="ARBA" id="ARBA00023015"/>
    </source>
</evidence>
<keyword evidence="2" id="KW-0805">Transcription regulation</keyword>
<dbReference type="EMBL" id="LMTZ01000102">
    <property type="protein sequence ID" value="KST65916.1"/>
    <property type="molecule type" value="Genomic_DNA"/>
</dbReference>
<evidence type="ECO:0000313" key="7">
    <source>
        <dbReference type="Proteomes" id="UP000053372"/>
    </source>
</evidence>
<dbReference type="SUPFAM" id="SSF53850">
    <property type="entry name" value="Periplasmic binding protein-like II"/>
    <property type="match status" value="1"/>
</dbReference>
<dbReference type="FunFam" id="3.40.190.290:FF:000001">
    <property type="entry name" value="Transcriptional regulator, LysR family"/>
    <property type="match status" value="1"/>
</dbReference>
<evidence type="ECO:0000256" key="3">
    <source>
        <dbReference type="ARBA" id="ARBA00023125"/>
    </source>
</evidence>
<evidence type="ECO:0000313" key="6">
    <source>
        <dbReference type="EMBL" id="KST65916.1"/>
    </source>
</evidence>
<dbReference type="RefSeq" id="WP_027844984.1">
    <property type="nucleotide sequence ID" value="NZ_LMTZ01000102.1"/>
</dbReference>
<dbReference type="Pfam" id="PF00126">
    <property type="entry name" value="HTH_1"/>
    <property type="match status" value="1"/>
</dbReference>
<keyword evidence="7" id="KW-1185">Reference proteome</keyword>
<comment type="similarity">
    <text evidence="1">Belongs to the LysR transcriptional regulatory family.</text>
</comment>
<dbReference type="InterPro" id="IPR000847">
    <property type="entry name" value="LysR_HTH_N"/>
</dbReference>
<dbReference type="InterPro" id="IPR058163">
    <property type="entry name" value="LysR-type_TF_proteobact-type"/>
</dbReference>
<dbReference type="InterPro" id="IPR036388">
    <property type="entry name" value="WH-like_DNA-bd_sf"/>
</dbReference>
<dbReference type="Gene3D" id="1.10.10.10">
    <property type="entry name" value="Winged helix-like DNA-binding domain superfamily/Winged helix DNA-binding domain"/>
    <property type="match status" value="1"/>
</dbReference>
<dbReference type="AlphaFoldDB" id="A0A0V7ZN20"/>
<proteinExistence type="inferred from homology"/>
<organism evidence="6 7">
    <name type="scientific">Mastigocoleus testarum BC008</name>
    <dbReference type="NCBI Taxonomy" id="371196"/>
    <lineage>
        <taxon>Bacteria</taxon>
        <taxon>Bacillati</taxon>
        <taxon>Cyanobacteriota</taxon>
        <taxon>Cyanophyceae</taxon>
        <taxon>Nostocales</taxon>
        <taxon>Hapalosiphonaceae</taxon>
        <taxon>Mastigocoleus</taxon>
    </lineage>
</organism>
<dbReference type="CDD" id="cd08422">
    <property type="entry name" value="PBP2_CrgA_like"/>
    <property type="match status" value="1"/>
</dbReference>
<dbReference type="InterPro" id="IPR036390">
    <property type="entry name" value="WH_DNA-bd_sf"/>
</dbReference>
<protein>
    <submittedName>
        <fullName evidence="6">Transcriptional regulator</fullName>
    </submittedName>
</protein>
<dbReference type="FunFam" id="1.10.10.10:FF:000001">
    <property type="entry name" value="LysR family transcriptional regulator"/>
    <property type="match status" value="1"/>
</dbReference>
<name>A0A0V7ZN20_9CYAN</name>
<dbReference type="OrthoDB" id="9786526at2"/>
<feature type="domain" description="HTH lysR-type" evidence="5">
    <location>
        <begin position="1"/>
        <end position="59"/>
    </location>
</feature>
<evidence type="ECO:0000256" key="1">
    <source>
        <dbReference type="ARBA" id="ARBA00009437"/>
    </source>
</evidence>
<evidence type="ECO:0000259" key="5">
    <source>
        <dbReference type="PROSITE" id="PS50931"/>
    </source>
</evidence>
<keyword evidence="3" id="KW-0238">DNA-binding</keyword>
<dbReference type="PANTHER" id="PTHR30537">
    <property type="entry name" value="HTH-TYPE TRANSCRIPTIONAL REGULATOR"/>
    <property type="match status" value="1"/>
</dbReference>
<dbReference type="Gene3D" id="3.40.190.290">
    <property type="match status" value="1"/>
</dbReference>
<dbReference type="GO" id="GO:0003700">
    <property type="term" value="F:DNA-binding transcription factor activity"/>
    <property type="evidence" value="ECO:0007669"/>
    <property type="project" value="InterPro"/>
</dbReference>
<dbReference type="InterPro" id="IPR005119">
    <property type="entry name" value="LysR_subst-bd"/>
</dbReference>
<dbReference type="SUPFAM" id="SSF46785">
    <property type="entry name" value="Winged helix' DNA-binding domain"/>
    <property type="match status" value="1"/>
</dbReference>
<dbReference type="Proteomes" id="UP000053372">
    <property type="component" value="Unassembled WGS sequence"/>
</dbReference>